<evidence type="ECO:0000313" key="2">
    <source>
        <dbReference type="Proteomes" id="UP000177458"/>
    </source>
</evidence>
<name>A0A1F4USU8_UNCKA</name>
<sequence>MNKDAIDKRLKIISDLQMELNGLKVNLDEILDNDSEYQSVLEEVVKVKEASQERKAKISENKMFRNITEQMKDKRLEIKDNRDALSQELIDYYRESGRMEIEDENGKTRRLKFSVRLVN</sequence>
<comment type="caution">
    <text evidence="1">The sequence shown here is derived from an EMBL/GenBank/DDBJ whole genome shotgun (WGS) entry which is preliminary data.</text>
</comment>
<proteinExistence type="predicted"/>
<dbReference type="AlphaFoldDB" id="A0A1F4USU8"/>
<dbReference type="Proteomes" id="UP000177458">
    <property type="component" value="Unassembled WGS sequence"/>
</dbReference>
<accession>A0A1F4USU8</accession>
<protein>
    <submittedName>
        <fullName evidence="1">Uncharacterized protein</fullName>
    </submittedName>
</protein>
<dbReference type="EMBL" id="MEVF01000052">
    <property type="protein sequence ID" value="OGC47986.1"/>
    <property type="molecule type" value="Genomic_DNA"/>
</dbReference>
<gene>
    <name evidence="1" type="ORF">A3A69_00590</name>
</gene>
<reference evidence="1 2" key="1">
    <citation type="journal article" date="2016" name="Nat. Commun.">
        <title>Thousands of microbial genomes shed light on interconnected biogeochemical processes in an aquifer system.</title>
        <authorList>
            <person name="Anantharaman K."/>
            <person name="Brown C.T."/>
            <person name="Hug L.A."/>
            <person name="Sharon I."/>
            <person name="Castelle C.J."/>
            <person name="Probst A.J."/>
            <person name="Thomas B.C."/>
            <person name="Singh A."/>
            <person name="Wilkins M.J."/>
            <person name="Karaoz U."/>
            <person name="Brodie E.L."/>
            <person name="Williams K.H."/>
            <person name="Hubbard S.S."/>
            <person name="Banfield J.F."/>
        </authorList>
    </citation>
    <scope>NUCLEOTIDE SEQUENCE [LARGE SCALE GENOMIC DNA]</scope>
</reference>
<evidence type="ECO:0000313" key="1">
    <source>
        <dbReference type="EMBL" id="OGC47986.1"/>
    </source>
</evidence>
<organism evidence="1 2">
    <name type="scientific">candidate division WWE3 bacterium RIFCSPLOWO2_01_FULL_37_15</name>
    <dbReference type="NCBI Taxonomy" id="1802622"/>
    <lineage>
        <taxon>Bacteria</taxon>
        <taxon>Katanobacteria</taxon>
    </lineage>
</organism>